<name>A0A315ETV3_9BURK</name>
<proteinExistence type="predicted"/>
<sequence>MRKWLAILLLVFVPLQLSWAAAASYCQHETGTSAKHFGHHDHQHKTADGKDASSDSVKTIGGDPDCASCHAGCLSALLGAVAIASLADSSLDTAEYGARLTSPPFERLERPQWHVLA</sequence>
<dbReference type="EMBL" id="NESP01000001">
    <property type="protein sequence ID" value="PUE60751.1"/>
    <property type="molecule type" value="Genomic_DNA"/>
</dbReference>
<dbReference type="AlphaFoldDB" id="A0A315ETV3"/>
<accession>A0A315ETV3</accession>
<feature type="signal peptide" evidence="2">
    <location>
        <begin position="1"/>
        <end position="20"/>
    </location>
</feature>
<feature type="region of interest" description="Disordered" evidence="1">
    <location>
        <begin position="36"/>
        <end position="58"/>
    </location>
</feature>
<dbReference type="InterPro" id="IPR055013">
    <property type="entry name" value="CzcI"/>
</dbReference>
<evidence type="ECO:0000313" key="3">
    <source>
        <dbReference type="EMBL" id="PUE60751.1"/>
    </source>
</evidence>
<reference evidence="3 4" key="1">
    <citation type="submission" date="2017-04" db="EMBL/GenBank/DDBJ databases">
        <title>Unexpected and diverse lifestyles within the genus Limnohabitans.</title>
        <authorList>
            <person name="Kasalicky V."/>
            <person name="Mehrshad M."/>
            <person name="Andrei S.-A."/>
            <person name="Salcher M."/>
            <person name="Kratochvilova H."/>
            <person name="Simek K."/>
            <person name="Ghai R."/>
        </authorList>
    </citation>
    <scope>NUCLEOTIDE SEQUENCE [LARGE SCALE GENOMIC DNA]</scope>
    <source>
        <strain evidence="3 4">MWH-C5</strain>
    </source>
</reference>
<evidence type="ECO:0008006" key="5">
    <source>
        <dbReference type="Google" id="ProtNLM"/>
    </source>
</evidence>
<evidence type="ECO:0000313" key="4">
    <source>
        <dbReference type="Proteomes" id="UP000251341"/>
    </source>
</evidence>
<protein>
    <recommendedName>
        <fullName evidence="5">Cobalt-zinc-cadmium resistance protein</fullName>
    </recommendedName>
</protein>
<feature type="compositionally biased region" description="Basic and acidic residues" evidence="1">
    <location>
        <begin position="44"/>
        <end position="53"/>
    </location>
</feature>
<keyword evidence="4" id="KW-1185">Reference proteome</keyword>
<dbReference type="NCBIfam" id="NF045614">
    <property type="entry name" value="efflu_CzcI_Cupr"/>
    <property type="match status" value="1"/>
</dbReference>
<feature type="chain" id="PRO_5016465653" description="Cobalt-zinc-cadmium resistance protein" evidence="2">
    <location>
        <begin position="21"/>
        <end position="117"/>
    </location>
</feature>
<evidence type="ECO:0000256" key="2">
    <source>
        <dbReference type="SAM" id="SignalP"/>
    </source>
</evidence>
<dbReference type="Proteomes" id="UP000251341">
    <property type="component" value="Unassembled WGS sequence"/>
</dbReference>
<keyword evidence="2" id="KW-0732">Signal</keyword>
<evidence type="ECO:0000256" key="1">
    <source>
        <dbReference type="SAM" id="MobiDB-lite"/>
    </source>
</evidence>
<gene>
    <name evidence="3" type="ORF">B9Z44_05875</name>
</gene>
<dbReference type="GO" id="GO:0046686">
    <property type="term" value="P:response to cadmium ion"/>
    <property type="evidence" value="ECO:0007669"/>
    <property type="project" value="InterPro"/>
</dbReference>
<comment type="caution">
    <text evidence="3">The sequence shown here is derived from an EMBL/GenBank/DDBJ whole genome shotgun (WGS) entry which is preliminary data.</text>
</comment>
<organism evidence="3 4">
    <name type="scientific">Limnohabitans curvus</name>
    <dbReference type="NCBI Taxonomy" id="323423"/>
    <lineage>
        <taxon>Bacteria</taxon>
        <taxon>Pseudomonadati</taxon>
        <taxon>Pseudomonadota</taxon>
        <taxon>Betaproteobacteria</taxon>
        <taxon>Burkholderiales</taxon>
        <taxon>Comamonadaceae</taxon>
        <taxon>Limnohabitans</taxon>
    </lineage>
</organism>